<dbReference type="Proteomes" id="UP000244855">
    <property type="component" value="Unassembled WGS sequence"/>
</dbReference>
<evidence type="ECO:0000256" key="1">
    <source>
        <dbReference type="SAM" id="MobiDB-lite"/>
    </source>
</evidence>
<sequence length="175" mass="19409">MANPSKITVIAGTEIADWDPREPRAFFTLAPLRPEYHEWIKNGGLAAFNAKHNLQENETIYEAEMRKIPAIQKLLDAANAEYEKAGPFVSAEAARKSRVLREGFSSGSENEVDDRQTTPYPVQQQITRSTSDVLNNKPYTTASLPSPSPSDTAPIFNLVTHHLASQLPNHHANES</sequence>
<proteinExistence type="predicted"/>
<feature type="compositionally biased region" description="Polar residues" evidence="1">
    <location>
        <begin position="117"/>
        <end position="151"/>
    </location>
</feature>
<evidence type="ECO:0000313" key="2">
    <source>
        <dbReference type="EMBL" id="PVI01351.1"/>
    </source>
</evidence>
<keyword evidence="3" id="KW-1185">Reference proteome</keyword>
<dbReference type="AlphaFoldDB" id="A0A2V1DTB1"/>
<organism evidence="2 3">
    <name type="scientific">Periconia macrospinosa</name>
    <dbReference type="NCBI Taxonomy" id="97972"/>
    <lineage>
        <taxon>Eukaryota</taxon>
        <taxon>Fungi</taxon>
        <taxon>Dikarya</taxon>
        <taxon>Ascomycota</taxon>
        <taxon>Pezizomycotina</taxon>
        <taxon>Dothideomycetes</taxon>
        <taxon>Pleosporomycetidae</taxon>
        <taxon>Pleosporales</taxon>
        <taxon>Massarineae</taxon>
        <taxon>Periconiaceae</taxon>
        <taxon>Periconia</taxon>
    </lineage>
</organism>
<gene>
    <name evidence="2" type="ORF">DM02DRAFT_627760</name>
</gene>
<feature type="region of interest" description="Disordered" evidence="1">
    <location>
        <begin position="100"/>
        <end position="154"/>
    </location>
</feature>
<reference evidence="2 3" key="1">
    <citation type="journal article" date="2018" name="Sci. Rep.">
        <title>Comparative genomics provides insights into the lifestyle and reveals functional heterogeneity of dark septate endophytic fungi.</title>
        <authorList>
            <person name="Knapp D.G."/>
            <person name="Nemeth J.B."/>
            <person name="Barry K."/>
            <person name="Hainaut M."/>
            <person name="Henrissat B."/>
            <person name="Johnson J."/>
            <person name="Kuo A."/>
            <person name="Lim J.H.P."/>
            <person name="Lipzen A."/>
            <person name="Nolan M."/>
            <person name="Ohm R.A."/>
            <person name="Tamas L."/>
            <person name="Grigoriev I.V."/>
            <person name="Spatafora J.W."/>
            <person name="Nagy L.G."/>
            <person name="Kovacs G.M."/>
        </authorList>
    </citation>
    <scope>NUCLEOTIDE SEQUENCE [LARGE SCALE GENOMIC DNA]</scope>
    <source>
        <strain evidence="2 3">DSE2036</strain>
    </source>
</reference>
<dbReference type="EMBL" id="KZ805359">
    <property type="protein sequence ID" value="PVI01351.1"/>
    <property type="molecule type" value="Genomic_DNA"/>
</dbReference>
<name>A0A2V1DTB1_9PLEO</name>
<protein>
    <submittedName>
        <fullName evidence="2">Uncharacterized protein</fullName>
    </submittedName>
</protein>
<accession>A0A2V1DTB1</accession>
<evidence type="ECO:0000313" key="3">
    <source>
        <dbReference type="Proteomes" id="UP000244855"/>
    </source>
</evidence>